<accession>I1NRD6</accession>
<name>I1NRD6_ORYGL</name>
<feature type="compositionally biased region" description="Basic and acidic residues" evidence="1">
    <location>
        <begin position="118"/>
        <end position="129"/>
    </location>
</feature>
<keyword evidence="3" id="KW-1185">Reference proteome</keyword>
<reference evidence="2 3" key="2">
    <citation type="submission" date="2018-04" db="EMBL/GenBank/DDBJ databases">
        <title>OglaRS2 (Oryza glaberrima Reference Sequence Version 2).</title>
        <authorList>
            <person name="Zhang J."/>
            <person name="Kudrna D."/>
            <person name="Lee S."/>
            <person name="Talag J."/>
            <person name="Rajasekar S."/>
            <person name="Wing R.A."/>
        </authorList>
    </citation>
    <scope>NUCLEOTIDE SEQUENCE [LARGE SCALE GENOMIC DNA]</scope>
    <source>
        <strain evidence="2 3">cv. IRGC 96717</strain>
    </source>
</reference>
<sequence>HSCPLLFLIRRSASERVNRRRCCDGGPARRRARAAASAAAAPPRLAGGRTQGRRQAVCYGVGGPARRRTSDGKRLCGRTSSTGVRSPKAAAKPTLPVLGEGRWRDELQGGARTAVNRRGPEETGELRQA</sequence>
<dbReference type="AlphaFoldDB" id="I1NRD6"/>
<proteinExistence type="predicted"/>
<dbReference type="Proteomes" id="UP000007306">
    <property type="component" value="Chromosome 1"/>
</dbReference>
<dbReference type="HOGENOM" id="CLU_1954341_0_0_1"/>
<reference evidence="2" key="1">
    <citation type="submission" date="2015-06" db="UniProtKB">
        <authorList>
            <consortium name="EnsemblPlants"/>
        </authorList>
    </citation>
    <scope>IDENTIFICATION</scope>
</reference>
<dbReference type="Gramene" id="ORGLA01G0242600.1">
    <property type="protein sequence ID" value="ORGLA01G0242600.1"/>
    <property type="gene ID" value="ORGLA01G0242600"/>
</dbReference>
<dbReference type="EnsemblPlants" id="ORGLA01G0242600.1">
    <property type="protein sequence ID" value="ORGLA01G0242600.1"/>
    <property type="gene ID" value="ORGLA01G0242600"/>
</dbReference>
<organism evidence="2 3">
    <name type="scientific">Oryza glaberrima</name>
    <name type="common">African rice</name>
    <dbReference type="NCBI Taxonomy" id="4538"/>
    <lineage>
        <taxon>Eukaryota</taxon>
        <taxon>Viridiplantae</taxon>
        <taxon>Streptophyta</taxon>
        <taxon>Embryophyta</taxon>
        <taxon>Tracheophyta</taxon>
        <taxon>Spermatophyta</taxon>
        <taxon>Magnoliopsida</taxon>
        <taxon>Liliopsida</taxon>
        <taxon>Poales</taxon>
        <taxon>Poaceae</taxon>
        <taxon>BOP clade</taxon>
        <taxon>Oryzoideae</taxon>
        <taxon>Oryzeae</taxon>
        <taxon>Oryzinae</taxon>
        <taxon>Oryza</taxon>
    </lineage>
</organism>
<evidence type="ECO:0000313" key="2">
    <source>
        <dbReference type="EnsemblPlants" id="ORGLA01G0242600.1"/>
    </source>
</evidence>
<dbReference type="OMA" id="RRQAVCY"/>
<evidence type="ECO:0000256" key="1">
    <source>
        <dbReference type="SAM" id="MobiDB-lite"/>
    </source>
</evidence>
<evidence type="ECO:0000313" key="3">
    <source>
        <dbReference type="Proteomes" id="UP000007306"/>
    </source>
</evidence>
<feature type="region of interest" description="Disordered" evidence="1">
    <location>
        <begin position="61"/>
        <end position="129"/>
    </location>
</feature>
<protein>
    <submittedName>
        <fullName evidence="2">Uncharacterized protein</fullName>
    </submittedName>
</protein>